<dbReference type="GO" id="GO:0003735">
    <property type="term" value="F:structural constituent of ribosome"/>
    <property type="evidence" value="ECO:0007669"/>
    <property type="project" value="InterPro"/>
</dbReference>
<dbReference type="PANTHER" id="PTHR10916">
    <property type="entry name" value="60S RIBOSOMAL PROTEIN L35/50S RIBOSOMAL PROTEIN L29"/>
    <property type="match status" value="1"/>
</dbReference>
<dbReference type="Gene3D" id="1.10.287.310">
    <property type="match status" value="1"/>
</dbReference>
<sequence>MKGSEIRELTVQEIAERIEQLQEERFRLRFRSATQQLENPTLLRTIRRDIARLKTAQRERDLKEGR</sequence>
<evidence type="ECO:0000256" key="2">
    <source>
        <dbReference type="ARBA" id="ARBA00022980"/>
    </source>
</evidence>
<evidence type="ECO:0000313" key="7">
    <source>
        <dbReference type="EMBL" id="CAA9327115.1"/>
    </source>
</evidence>
<dbReference type="AlphaFoldDB" id="A0A6J4LB25"/>
<protein>
    <recommendedName>
        <fullName evidence="4 5">Large ribosomal subunit protein uL29</fullName>
    </recommendedName>
</protein>
<dbReference type="CDD" id="cd00427">
    <property type="entry name" value="Ribosomal_L29_HIP"/>
    <property type="match status" value="1"/>
</dbReference>
<evidence type="ECO:0000256" key="6">
    <source>
        <dbReference type="SAM" id="Coils"/>
    </source>
</evidence>
<dbReference type="InterPro" id="IPR050063">
    <property type="entry name" value="Ribosomal_protein_uL29"/>
</dbReference>
<comment type="similarity">
    <text evidence="1 5">Belongs to the universal ribosomal protein uL29 family.</text>
</comment>
<dbReference type="SUPFAM" id="SSF46561">
    <property type="entry name" value="Ribosomal protein L29 (L29p)"/>
    <property type="match status" value="1"/>
</dbReference>
<accession>A0A6J4LB25</accession>
<dbReference type="GO" id="GO:0022625">
    <property type="term" value="C:cytosolic large ribosomal subunit"/>
    <property type="evidence" value="ECO:0007669"/>
    <property type="project" value="TreeGrafter"/>
</dbReference>
<feature type="coiled-coil region" evidence="6">
    <location>
        <begin position="4"/>
        <end position="31"/>
    </location>
</feature>
<dbReference type="InterPro" id="IPR036049">
    <property type="entry name" value="Ribosomal_uL29_sf"/>
</dbReference>
<evidence type="ECO:0000256" key="5">
    <source>
        <dbReference type="HAMAP-Rule" id="MF_00374"/>
    </source>
</evidence>
<dbReference type="PROSITE" id="PS00579">
    <property type="entry name" value="RIBOSOMAL_L29"/>
    <property type="match status" value="1"/>
</dbReference>
<dbReference type="EMBL" id="CADCTV010000414">
    <property type="protein sequence ID" value="CAA9327115.1"/>
    <property type="molecule type" value="Genomic_DNA"/>
</dbReference>
<dbReference type="NCBIfam" id="TIGR00012">
    <property type="entry name" value="L29"/>
    <property type="match status" value="1"/>
</dbReference>
<keyword evidence="6" id="KW-0175">Coiled coil</keyword>
<name>A0A6J4LB25_9BACT</name>
<dbReference type="Pfam" id="PF00831">
    <property type="entry name" value="Ribosomal_L29"/>
    <property type="match status" value="1"/>
</dbReference>
<reference evidence="7" key="1">
    <citation type="submission" date="2020-02" db="EMBL/GenBank/DDBJ databases">
        <authorList>
            <person name="Meier V. D."/>
        </authorList>
    </citation>
    <scope>NUCLEOTIDE SEQUENCE</scope>
    <source>
        <strain evidence="7">AVDCRST_MAG89</strain>
    </source>
</reference>
<keyword evidence="3 5" id="KW-0687">Ribonucleoprotein</keyword>
<evidence type="ECO:0000256" key="3">
    <source>
        <dbReference type="ARBA" id="ARBA00023274"/>
    </source>
</evidence>
<evidence type="ECO:0000256" key="4">
    <source>
        <dbReference type="ARBA" id="ARBA00035204"/>
    </source>
</evidence>
<dbReference type="HAMAP" id="MF_00374">
    <property type="entry name" value="Ribosomal_uL29"/>
    <property type="match status" value="1"/>
</dbReference>
<organism evidence="7">
    <name type="scientific">uncultured Gemmatimonadota bacterium</name>
    <dbReference type="NCBI Taxonomy" id="203437"/>
    <lineage>
        <taxon>Bacteria</taxon>
        <taxon>Pseudomonadati</taxon>
        <taxon>Gemmatimonadota</taxon>
        <taxon>environmental samples</taxon>
    </lineage>
</organism>
<keyword evidence="2 5" id="KW-0689">Ribosomal protein</keyword>
<dbReference type="InterPro" id="IPR001854">
    <property type="entry name" value="Ribosomal_uL29"/>
</dbReference>
<dbReference type="FunFam" id="1.10.287.310:FF:000001">
    <property type="entry name" value="50S ribosomal protein L29"/>
    <property type="match status" value="1"/>
</dbReference>
<gene>
    <name evidence="5" type="primary">rpmC</name>
    <name evidence="7" type="ORF">AVDCRST_MAG89-1948</name>
</gene>
<proteinExistence type="inferred from homology"/>
<dbReference type="InterPro" id="IPR018254">
    <property type="entry name" value="Ribosomal_uL29_CS"/>
</dbReference>
<evidence type="ECO:0000256" key="1">
    <source>
        <dbReference type="ARBA" id="ARBA00009254"/>
    </source>
</evidence>
<dbReference type="PANTHER" id="PTHR10916:SF0">
    <property type="entry name" value="LARGE RIBOSOMAL SUBUNIT PROTEIN UL29C"/>
    <property type="match status" value="1"/>
</dbReference>
<dbReference type="GO" id="GO:0006412">
    <property type="term" value="P:translation"/>
    <property type="evidence" value="ECO:0007669"/>
    <property type="project" value="UniProtKB-UniRule"/>
</dbReference>